<dbReference type="EMBL" id="LXMD01000005">
    <property type="protein sequence ID" value="OCG76234.1"/>
    <property type="molecule type" value="Genomic_DNA"/>
</dbReference>
<evidence type="ECO:0000313" key="3">
    <source>
        <dbReference type="Proteomes" id="UP000093355"/>
    </source>
</evidence>
<dbReference type="GO" id="GO:0046464">
    <property type="term" value="P:acylglycerol catabolic process"/>
    <property type="evidence" value="ECO:0007669"/>
    <property type="project" value="TreeGrafter"/>
</dbReference>
<evidence type="ECO:0000313" key="2">
    <source>
        <dbReference type="EMBL" id="OCG76234.1"/>
    </source>
</evidence>
<dbReference type="InterPro" id="IPR000073">
    <property type="entry name" value="AB_hydrolase_1"/>
</dbReference>
<proteinExistence type="predicted"/>
<dbReference type="PANTHER" id="PTHR43798:SF5">
    <property type="entry name" value="MONOACYLGLYCEROL LIPASE ABHD6"/>
    <property type="match status" value="1"/>
</dbReference>
<dbReference type="GO" id="GO:0047372">
    <property type="term" value="F:monoacylglycerol lipase activity"/>
    <property type="evidence" value="ECO:0007669"/>
    <property type="project" value="TreeGrafter"/>
</dbReference>
<accession>A0A1B9NI37</accession>
<dbReference type="AlphaFoldDB" id="A0A1B9NI37"/>
<evidence type="ECO:0000259" key="1">
    <source>
        <dbReference type="Pfam" id="PF12697"/>
    </source>
</evidence>
<dbReference type="InterPro" id="IPR050266">
    <property type="entry name" value="AB_hydrolase_sf"/>
</dbReference>
<dbReference type="Gene3D" id="3.40.50.1820">
    <property type="entry name" value="alpha/beta hydrolase"/>
    <property type="match status" value="1"/>
</dbReference>
<dbReference type="SUPFAM" id="SSF53474">
    <property type="entry name" value="alpha/beta-Hydrolases"/>
    <property type="match status" value="1"/>
</dbReference>
<name>A0A1B9NI37_9MICO</name>
<dbReference type="OrthoDB" id="9769541at2"/>
<dbReference type="GO" id="GO:0016020">
    <property type="term" value="C:membrane"/>
    <property type="evidence" value="ECO:0007669"/>
    <property type="project" value="TreeGrafter"/>
</dbReference>
<dbReference type="STRING" id="904291.A7J15_12485"/>
<dbReference type="InterPro" id="IPR029058">
    <property type="entry name" value="AB_hydrolase_fold"/>
</dbReference>
<reference evidence="2 3" key="1">
    <citation type="submission" date="2016-05" db="EMBL/GenBank/DDBJ databases">
        <authorList>
            <person name="Lavstsen T."/>
            <person name="Jespersen J.S."/>
        </authorList>
    </citation>
    <scope>NUCLEOTIDE SEQUENCE [LARGE SCALE GENOMIC DNA]</scope>
    <source>
        <strain evidence="2 3">YLB-01</strain>
    </source>
</reference>
<dbReference type="Pfam" id="PF12697">
    <property type="entry name" value="Abhydrolase_6"/>
    <property type="match status" value="1"/>
</dbReference>
<keyword evidence="2" id="KW-0378">Hydrolase</keyword>
<keyword evidence="3" id="KW-1185">Reference proteome</keyword>
<dbReference type="PANTHER" id="PTHR43798">
    <property type="entry name" value="MONOACYLGLYCEROL LIPASE"/>
    <property type="match status" value="1"/>
</dbReference>
<feature type="domain" description="AB hydrolase-1" evidence="1">
    <location>
        <begin position="32"/>
        <end position="240"/>
    </location>
</feature>
<comment type="caution">
    <text evidence="2">The sequence shown here is derived from an EMBL/GenBank/DDBJ whole genome shotgun (WGS) entry which is preliminary data.</text>
</comment>
<protein>
    <submittedName>
        <fullName evidence="2">Alpha/beta hydrolase</fullName>
    </submittedName>
</protein>
<organism evidence="2 3">
    <name type="scientific">Microbacterium sediminis</name>
    <dbReference type="NCBI Taxonomy" id="904291"/>
    <lineage>
        <taxon>Bacteria</taxon>
        <taxon>Bacillati</taxon>
        <taxon>Actinomycetota</taxon>
        <taxon>Actinomycetes</taxon>
        <taxon>Micrococcales</taxon>
        <taxon>Microbacteriaceae</taxon>
        <taxon>Microbacterium</taxon>
    </lineage>
</organism>
<dbReference type="RefSeq" id="WP_067028500.1">
    <property type="nucleotide sequence ID" value="NZ_CP038256.1"/>
</dbReference>
<sequence>MPFPAAEPPARPFTHDGATLVWEERGAGAATFLLIHGIGMGRSVFAGLAERLSHHGRVIAIDLPGYGEAPEPPRTPTVERLADLVAAFVRAERVSEPVIVGHSMGTQVAVEVAARHPALRPRVVLIGPTVEAGRRRAFTQLRLLGADLLGESLKVLLIGAREYLRAGPHLRQKMRAMLTHAPERAYPRVERPALVIRGEDDLVAPHDWCRRVADTLPHGELREVPRSGHETMIRDPDPSADLIVDWLRRA</sequence>
<dbReference type="PRINTS" id="PR00111">
    <property type="entry name" value="ABHYDROLASE"/>
</dbReference>
<dbReference type="Proteomes" id="UP000093355">
    <property type="component" value="Unassembled WGS sequence"/>
</dbReference>
<gene>
    <name evidence="2" type="ORF">A7J15_12485</name>
</gene>